<feature type="compositionally biased region" description="Polar residues" evidence="1">
    <location>
        <begin position="201"/>
        <end position="210"/>
    </location>
</feature>
<gene>
    <name evidence="2" type="ORF">BGZ95_002348</name>
</gene>
<feature type="compositionally biased region" description="Basic and acidic residues" evidence="1">
    <location>
        <begin position="162"/>
        <end position="183"/>
    </location>
</feature>
<sequence>MNLSSSSDVSSASRPQQQQQQQQQQQTLQQGEGDKATAGVGRGGSVKGGSDADEITAPGHLTTPTATTTTTTTTTATVVAGAAAAATEISNGDEEEVGSNDSTVAESPFLVFSPGMINVPRQGEGGGYKESGLNCSTPTRPKHGGDWFGDLFSRGRLTRSRRTQEDALIELDHDNVAQRRLQDDDQGEDEEDEDWEEDALRSSSPVTPRTQFGRWKYSIMMSQSTMKPPKLSQEDDATAVKRGTNDEEGGEGGDASEDDDDGESHWPFGDADIGSDPSTPKRRPSKIPQGRFM</sequence>
<dbReference type="AlphaFoldDB" id="A0AAD4DM10"/>
<dbReference type="EMBL" id="JAAAIL010000015">
    <property type="protein sequence ID" value="KAG0281540.1"/>
    <property type="molecule type" value="Genomic_DNA"/>
</dbReference>
<keyword evidence="3" id="KW-1185">Reference proteome</keyword>
<evidence type="ECO:0000313" key="3">
    <source>
        <dbReference type="Proteomes" id="UP001194580"/>
    </source>
</evidence>
<feature type="compositionally biased region" description="Acidic residues" evidence="1">
    <location>
        <begin position="184"/>
        <end position="197"/>
    </location>
</feature>
<evidence type="ECO:0000313" key="2">
    <source>
        <dbReference type="EMBL" id="KAG0281540.1"/>
    </source>
</evidence>
<feature type="non-terminal residue" evidence="2">
    <location>
        <position position="293"/>
    </location>
</feature>
<comment type="caution">
    <text evidence="2">The sequence shown here is derived from an EMBL/GenBank/DDBJ whole genome shotgun (WGS) entry which is preliminary data.</text>
</comment>
<dbReference type="Proteomes" id="UP001194580">
    <property type="component" value="Unassembled WGS sequence"/>
</dbReference>
<feature type="compositionally biased region" description="Low complexity" evidence="1">
    <location>
        <begin position="56"/>
        <end position="74"/>
    </location>
</feature>
<feature type="compositionally biased region" description="Low complexity" evidence="1">
    <location>
        <begin position="1"/>
        <end position="30"/>
    </location>
</feature>
<accession>A0AAD4DM10</accession>
<proteinExistence type="predicted"/>
<evidence type="ECO:0000256" key="1">
    <source>
        <dbReference type="SAM" id="MobiDB-lite"/>
    </source>
</evidence>
<feature type="region of interest" description="Disordered" evidence="1">
    <location>
        <begin position="1"/>
        <end position="74"/>
    </location>
</feature>
<name>A0AAD4DM10_9FUNG</name>
<organism evidence="2 3">
    <name type="scientific">Linnemannia exigua</name>
    <dbReference type="NCBI Taxonomy" id="604196"/>
    <lineage>
        <taxon>Eukaryota</taxon>
        <taxon>Fungi</taxon>
        <taxon>Fungi incertae sedis</taxon>
        <taxon>Mucoromycota</taxon>
        <taxon>Mortierellomycotina</taxon>
        <taxon>Mortierellomycetes</taxon>
        <taxon>Mortierellales</taxon>
        <taxon>Mortierellaceae</taxon>
        <taxon>Linnemannia</taxon>
    </lineage>
</organism>
<reference evidence="2" key="1">
    <citation type="journal article" date="2020" name="Fungal Divers.">
        <title>Resolving the Mortierellaceae phylogeny through synthesis of multi-gene phylogenetics and phylogenomics.</title>
        <authorList>
            <person name="Vandepol N."/>
            <person name="Liber J."/>
            <person name="Desiro A."/>
            <person name="Na H."/>
            <person name="Kennedy M."/>
            <person name="Barry K."/>
            <person name="Grigoriev I.V."/>
            <person name="Miller A.N."/>
            <person name="O'Donnell K."/>
            <person name="Stajich J.E."/>
            <person name="Bonito G."/>
        </authorList>
    </citation>
    <scope>NUCLEOTIDE SEQUENCE</scope>
    <source>
        <strain evidence="2">NRRL 28262</strain>
    </source>
</reference>
<feature type="compositionally biased region" description="Acidic residues" evidence="1">
    <location>
        <begin position="246"/>
        <end position="262"/>
    </location>
</feature>
<feature type="region of interest" description="Disordered" evidence="1">
    <location>
        <begin position="86"/>
        <end position="293"/>
    </location>
</feature>
<protein>
    <submittedName>
        <fullName evidence="2">Uncharacterized protein</fullName>
    </submittedName>
</protein>